<feature type="compositionally biased region" description="Polar residues" evidence="1">
    <location>
        <begin position="21"/>
        <end position="40"/>
    </location>
</feature>
<feature type="compositionally biased region" description="Polar residues" evidence="1">
    <location>
        <begin position="1"/>
        <end position="14"/>
    </location>
</feature>
<evidence type="ECO:0000256" key="1">
    <source>
        <dbReference type="SAM" id="MobiDB-lite"/>
    </source>
</evidence>
<feature type="region of interest" description="Disordered" evidence="1">
    <location>
        <begin position="71"/>
        <end position="91"/>
    </location>
</feature>
<dbReference type="Proteomes" id="UP000692954">
    <property type="component" value="Unassembled WGS sequence"/>
</dbReference>
<evidence type="ECO:0000313" key="2">
    <source>
        <dbReference type="EMBL" id="CAD8094587.1"/>
    </source>
</evidence>
<dbReference type="EMBL" id="CAJJDN010000062">
    <property type="protein sequence ID" value="CAD8094587.1"/>
    <property type="molecule type" value="Genomic_DNA"/>
</dbReference>
<feature type="compositionally biased region" description="Polar residues" evidence="1">
    <location>
        <begin position="48"/>
        <end position="57"/>
    </location>
</feature>
<evidence type="ECO:0000313" key="3">
    <source>
        <dbReference type="Proteomes" id="UP000692954"/>
    </source>
</evidence>
<proteinExistence type="predicted"/>
<organism evidence="2 3">
    <name type="scientific">Paramecium sonneborni</name>
    <dbReference type="NCBI Taxonomy" id="65129"/>
    <lineage>
        <taxon>Eukaryota</taxon>
        <taxon>Sar</taxon>
        <taxon>Alveolata</taxon>
        <taxon>Ciliophora</taxon>
        <taxon>Intramacronucleata</taxon>
        <taxon>Oligohymenophorea</taxon>
        <taxon>Peniculida</taxon>
        <taxon>Parameciidae</taxon>
        <taxon>Paramecium</taxon>
    </lineage>
</organism>
<protein>
    <submittedName>
        <fullName evidence="2">Uncharacterized protein</fullName>
    </submittedName>
</protein>
<accession>A0A8S1NMT9</accession>
<sequence>MKNNILTNSDINSLSRRKQSHPLTTARQNSSQTHQTQTIFKTPEKSSIFRQKTPSTKTKLKTYNHECKENENSTIYKNSSSKKSNRQIQEKQPSNLMKQINQKLNQKSVSVPDILENTIDNNEIKQIGLTQFQRTFAQNRVIKIQDLFSSNQITIKELEKNWQAQLTLESELIKSIQPNDNIQQIRNDSKDNLLNSVVRIENSTSHLPIIYVIDLASL</sequence>
<comment type="caution">
    <text evidence="2">The sequence shown here is derived from an EMBL/GenBank/DDBJ whole genome shotgun (WGS) entry which is preliminary data.</text>
</comment>
<dbReference type="OrthoDB" id="299060at2759"/>
<reference evidence="2" key="1">
    <citation type="submission" date="2021-01" db="EMBL/GenBank/DDBJ databases">
        <authorList>
            <consortium name="Genoscope - CEA"/>
            <person name="William W."/>
        </authorList>
    </citation>
    <scope>NUCLEOTIDE SEQUENCE</scope>
</reference>
<feature type="compositionally biased region" description="Polar residues" evidence="1">
    <location>
        <begin position="72"/>
        <end position="91"/>
    </location>
</feature>
<feature type="region of interest" description="Disordered" evidence="1">
    <location>
        <begin position="1"/>
        <end position="57"/>
    </location>
</feature>
<gene>
    <name evidence="2" type="ORF">PSON_ATCC_30995.1.T0620278</name>
</gene>
<name>A0A8S1NMT9_9CILI</name>
<keyword evidence="3" id="KW-1185">Reference proteome</keyword>
<dbReference type="AlphaFoldDB" id="A0A8S1NMT9"/>